<evidence type="ECO:0000256" key="2">
    <source>
        <dbReference type="SAM" id="Phobius"/>
    </source>
</evidence>
<keyword evidence="2" id="KW-0472">Membrane</keyword>
<keyword evidence="5" id="KW-1185">Reference proteome</keyword>
<feature type="transmembrane region" description="Helical" evidence="2">
    <location>
        <begin position="721"/>
        <end position="749"/>
    </location>
</feature>
<feature type="transmembrane region" description="Helical" evidence="2">
    <location>
        <begin position="761"/>
        <end position="784"/>
    </location>
</feature>
<feature type="transmembrane region" description="Helical" evidence="2">
    <location>
        <begin position="238"/>
        <end position="265"/>
    </location>
</feature>
<proteinExistence type="predicted"/>
<evidence type="ECO:0000313" key="5">
    <source>
        <dbReference type="Proteomes" id="UP001281761"/>
    </source>
</evidence>
<feature type="compositionally biased region" description="Acidic residues" evidence="1">
    <location>
        <begin position="1005"/>
        <end position="1022"/>
    </location>
</feature>
<accession>A0ABQ9XFW9</accession>
<protein>
    <submittedName>
        <fullName evidence="4">Uncharacterized protein</fullName>
    </submittedName>
</protein>
<feature type="signal peptide" evidence="3">
    <location>
        <begin position="1"/>
        <end position="23"/>
    </location>
</feature>
<name>A0ABQ9XFW9_9EUKA</name>
<sequence>MISFLIVSLISCTSISFRPLTQSLNQDQPETTPEFDESEIPKPFGQERFANGTFLSSFGGGLYSVFRGIGKNTLTFTESIHGYGSLTEALVDILETMNEMPFGPGGDPELPPEYPPYEEMTSNRNQEIMALSEDNPQAISALIKKAITSNQAFDVKPILNIGIGLIASVAIGWVLIFAFWLIMLLYGITWCCGQCFQCCAKCCNCCCKCCRTRKPCLTCGCWSVKKGSKPCCKICTRITFLVLGILLIAGYVCGAVAGISLATFMPKVINRLNLVQTYALALLSETPDAAKELPDSLKVVIDNTLGPIASEISGAVSTDLNNIKGAFETFQGGMKTIVNNIEKLGNIPGGTAYSKIFEPSLQTSNADSLWSQISSSNFKFEFLPDGSTLTGITADSSPGDLASVKDKLTTIFTTMKNDFDSPQQYGGYTNDINTQISTLTTAFSHVESLASNLDTAVEKYVNMDPSIGYKINAEFPRNPGQLQYLIGLNGIALNDQDLDFYLNGTPYNLKTAFENEDLRKVTLDMVQFLDLLCQYHEANAGTQPTLLDDIKNNEYFKLLQTSHDGSQSMNLPDLIEPQYSAGLSDLHEAQKQLNNTLPWDTIDLLKAKFEGSALVVIDEVVGEQLSDILPKGKHFSDLFDETIRTEVITGIIGTQVPIGSLTSKVDEMVSQYLSDEKIKGYSESINSFISTISGYIQGNKQKPAESNQSTTSFQADTIVQLVGWLLAGFFLLLVLLILLDVFSAFCCARSCCLGCANFREFLFWGVFGLVIIILGLIGCLFREIQVALYSVSDTPPASLADSKNIFDLLEDDDVMKMALNMLDAVMSGMGGSEEPEESNQEAEGGLKISALLTPQQFRDVLKYLLLGVEPSKTSEHNEEEEHMLMRVLIDSFKNIDNLLAMFGVTGVQVEPGLITKLSDQLETGFGPENKFHKLLHKYVTHEKLGGVLYSVLDLLLIDLTDILLALFSMAFICLIFAIPYIIFSSIGRTHWPEYSKSDRKKDEEILNGDSDDDDSDGSDSSDDSSSSSSSSDDSSDKSSASSSDGNDKGEEYY</sequence>
<gene>
    <name evidence="4" type="ORF">BLNAU_13648</name>
</gene>
<organism evidence="4 5">
    <name type="scientific">Blattamonas nauphoetae</name>
    <dbReference type="NCBI Taxonomy" id="2049346"/>
    <lineage>
        <taxon>Eukaryota</taxon>
        <taxon>Metamonada</taxon>
        <taxon>Preaxostyla</taxon>
        <taxon>Oxymonadida</taxon>
        <taxon>Blattamonas</taxon>
    </lineage>
</organism>
<keyword evidence="2" id="KW-0812">Transmembrane</keyword>
<evidence type="ECO:0000256" key="3">
    <source>
        <dbReference type="SAM" id="SignalP"/>
    </source>
</evidence>
<keyword evidence="3" id="KW-0732">Signal</keyword>
<feature type="chain" id="PRO_5046654595" evidence="3">
    <location>
        <begin position="24"/>
        <end position="1053"/>
    </location>
</feature>
<feature type="transmembrane region" description="Helical" evidence="2">
    <location>
        <begin position="158"/>
        <end position="186"/>
    </location>
</feature>
<feature type="transmembrane region" description="Helical" evidence="2">
    <location>
        <begin position="962"/>
        <end position="983"/>
    </location>
</feature>
<keyword evidence="2" id="KW-1133">Transmembrane helix</keyword>
<evidence type="ECO:0000313" key="4">
    <source>
        <dbReference type="EMBL" id="KAK2951368.1"/>
    </source>
</evidence>
<feature type="compositionally biased region" description="Low complexity" evidence="1">
    <location>
        <begin position="1023"/>
        <end position="1044"/>
    </location>
</feature>
<dbReference type="Proteomes" id="UP001281761">
    <property type="component" value="Unassembled WGS sequence"/>
</dbReference>
<dbReference type="EMBL" id="JARBJD010000119">
    <property type="protein sequence ID" value="KAK2951368.1"/>
    <property type="molecule type" value="Genomic_DNA"/>
</dbReference>
<comment type="caution">
    <text evidence="4">The sequence shown here is derived from an EMBL/GenBank/DDBJ whole genome shotgun (WGS) entry which is preliminary data.</text>
</comment>
<feature type="region of interest" description="Disordered" evidence="1">
    <location>
        <begin position="997"/>
        <end position="1053"/>
    </location>
</feature>
<reference evidence="4 5" key="1">
    <citation type="journal article" date="2022" name="bioRxiv">
        <title>Genomics of Preaxostyla Flagellates Illuminates Evolutionary Transitions and the Path Towards Mitochondrial Loss.</title>
        <authorList>
            <person name="Novak L.V.F."/>
            <person name="Treitli S.C."/>
            <person name="Pyrih J."/>
            <person name="Halakuc P."/>
            <person name="Pipaliya S.V."/>
            <person name="Vacek V."/>
            <person name="Brzon O."/>
            <person name="Soukal P."/>
            <person name="Eme L."/>
            <person name="Dacks J.B."/>
            <person name="Karnkowska A."/>
            <person name="Elias M."/>
            <person name="Hampl V."/>
        </authorList>
    </citation>
    <scope>NUCLEOTIDE SEQUENCE [LARGE SCALE GENOMIC DNA]</scope>
    <source>
        <strain evidence="4">NAU3</strain>
        <tissue evidence="4">Gut</tissue>
    </source>
</reference>
<evidence type="ECO:0000256" key="1">
    <source>
        <dbReference type="SAM" id="MobiDB-lite"/>
    </source>
</evidence>